<feature type="region of interest" description="Disordered" evidence="1">
    <location>
        <begin position="233"/>
        <end position="287"/>
    </location>
</feature>
<dbReference type="Proteomes" id="UP000053562">
    <property type="component" value="Unassembled WGS sequence"/>
</dbReference>
<dbReference type="AlphaFoldDB" id="A0A0J9S1G1"/>
<reference evidence="2 3" key="1">
    <citation type="submission" date="2011-08" db="EMBL/GenBank/DDBJ databases">
        <title>The Genome Sequence of Plasmodium vivax India VII.</title>
        <authorList>
            <consortium name="The Broad Institute Genome Sequencing Platform"/>
            <consortium name="The Broad Institute Genome Sequencing Center for Infectious Disease"/>
            <person name="Neafsey D."/>
            <person name="Carlton J."/>
            <person name="Barnwell J."/>
            <person name="Collins W."/>
            <person name="Escalante A."/>
            <person name="Mullikin J."/>
            <person name="Saul A."/>
            <person name="Guigo R."/>
            <person name="Camara F."/>
            <person name="Young S.K."/>
            <person name="Zeng Q."/>
            <person name="Gargeya S."/>
            <person name="Fitzgerald M."/>
            <person name="Haas B."/>
            <person name="Abouelleil A."/>
            <person name="Alvarado L."/>
            <person name="Arachchi H.M."/>
            <person name="Berlin A."/>
            <person name="Brown A."/>
            <person name="Chapman S.B."/>
            <person name="Chen Z."/>
            <person name="Dunbar C."/>
            <person name="Freedman E."/>
            <person name="Gearin G."/>
            <person name="Gellesch M."/>
            <person name="Goldberg J."/>
            <person name="Griggs A."/>
            <person name="Gujja S."/>
            <person name="Heiman D."/>
            <person name="Howarth C."/>
            <person name="Larson L."/>
            <person name="Lui A."/>
            <person name="MacDonald P.J.P."/>
            <person name="Montmayeur A."/>
            <person name="Murphy C."/>
            <person name="Neiman D."/>
            <person name="Pearson M."/>
            <person name="Priest M."/>
            <person name="Roberts A."/>
            <person name="Saif S."/>
            <person name="Shea T."/>
            <person name="Shenoy N."/>
            <person name="Sisk P."/>
            <person name="Stolte C."/>
            <person name="Sykes S."/>
            <person name="Wortman J."/>
            <person name="Nusbaum C."/>
            <person name="Birren B."/>
        </authorList>
    </citation>
    <scope>NUCLEOTIDE SEQUENCE [LARGE SCALE GENOMIC DNA]</scope>
    <source>
        <strain evidence="2 3">India VII</strain>
    </source>
</reference>
<evidence type="ECO:0000313" key="3">
    <source>
        <dbReference type="Proteomes" id="UP000053562"/>
    </source>
</evidence>
<feature type="compositionally biased region" description="Basic and acidic residues" evidence="1">
    <location>
        <begin position="278"/>
        <end position="287"/>
    </location>
</feature>
<protein>
    <recommendedName>
        <fullName evidence="4">Variable surface protein Vir24</fullName>
    </recommendedName>
</protein>
<organism evidence="2 3">
    <name type="scientific">Plasmodium vivax India VII</name>
    <dbReference type="NCBI Taxonomy" id="1077284"/>
    <lineage>
        <taxon>Eukaryota</taxon>
        <taxon>Sar</taxon>
        <taxon>Alveolata</taxon>
        <taxon>Apicomplexa</taxon>
        <taxon>Aconoidasida</taxon>
        <taxon>Haemosporida</taxon>
        <taxon>Plasmodiidae</taxon>
        <taxon>Plasmodium</taxon>
        <taxon>Plasmodium (Plasmodium)</taxon>
    </lineage>
</organism>
<evidence type="ECO:0000313" key="2">
    <source>
        <dbReference type="EMBL" id="KMZ76591.1"/>
    </source>
</evidence>
<dbReference type="EMBL" id="KQ234681">
    <property type="protein sequence ID" value="KMZ76591.1"/>
    <property type="molecule type" value="Genomic_DNA"/>
</dbReference>
<evidence type="ECO:0000256" key="1">
    <source>
        <dbReference type="SAM" id="MobiDB-lite"/>
    </source>
</evidence>
<accession>A0A0J9S1G1</accession>
<gene>
    <name evidence="2" type="ORF">PVIIG_05974</name>
</gene>
<dbReference type="Pfam" id="PF05795">
    <property type="entry name" value="Plasmodium_Vir"/>
    <property type="match status" value="1"/>
</dbReference>
<dbReference type="OrthoDB" id="381445at2759"/>
<sequence length="349" mass="40602">MGEHSGAKYATLILKDSSPYILYNKFNRNNIGDKDIHYCVDMPHLRRNEKLNKLCKMFEKNLSELPTIMEEDSKEQCRYLTFWINDNIRNIFKTNEIPEDKHNYIIREFLSVADSVNGGLSNPYCKYYYNRDITMEIWKKWKDSYDYIRNKHNLQEAINTSKVSCEEYSTYYSYIEGIYNDYNEECCKKENGNCPEYLDFREWCGKVDVLTELTCKDSDKDDAHSVKYHVVSAGEERAGEEETVESEAKKGEQAQSQDLGVESLSLGRREGQFSTEPSVKERSLNAEGTEKLSNRQFGIEDNNGEPPKDNASNPVRTITYTSLGLVLPLVTLYRVKNNYLKNVIIMCEY</sequence>
<proteinExistence type="predicted"/>
<name>A0A0J9S1G1_PLAVI</name>
<dbReference type="InterPro" id="IPR008780">
    <property type="entry name" value="Plasmodium_Vir"/>
</dbReference>
<evidence type="ECO:0008006" key="4">
    <source>
        <dbReference type="Google" id="ProtNLM"/>
    </source>
</evidence>